<sequence length="333" mass="35614">MAITSTQNGLAQAFQPSANGPTQKIAAAVHPQHHTAAASVASVAKKVDHAAAQKMAASAAAAAAAAAQQQQQQQQQQQKYRPASARSNHVQGHDAQLATELADFVCYTVYRIWHAKSPLGTASNPLATPRHYPAFVKQVHRVIQTTGVALPVLLIALLYLGRLRHACPDAAGEGSEYRLFIVALVLSQKYLDDNRFTNRTWSEVSGIGLRDLNVVEIDFLVRIEWNMYVAKAEYTQWLRGIQMLGRDHSRRLGEIRAYAAAQQAAAAAAQQQQHAEAAAGLFSTPLDRPMMTPATPPPSPKMAARAAAAAASAALIASETGASNLSESSSRLA</sequence>
<dbReference type="Pfam" id="PF08613">
    <property type="entry name" value="Cyclin"/>
    <property type="match status" value="1"/>
</dbReference>
<keyword evidence="3" id="KW-1185">Reference proteome</keyword>
<dbReference type="STRING" id="1555241.A0A4P9WYY1"/>
<evidence type="ECO:0000313" key="2">
    <source>
        <dbReference type="EMBL" id="RKO98749.1"/>
    </source>
</evidence>
<dbReference type="Proteomes" id="UP000274922">
    <property type="component" value="Unassembled WGS sequence"/>
</dbReference>
<evidence type="ECO:0008006" key="4">
    <source>
        <dbReference type="Google" id="ProtNLM"/>
    </source>
</evidence>
<accession>A0A4P9WYY1</accession>
<dbReference type="GO" id="GO:0016538">
    <property type="term" value="F:cyclin-dependent protein serine/threonine kinase regulator activity"/>
    <property type="evidence" value="ECO:0007669"/>
    <property type="project" value="TreeGrafter"/>
</dbReference>
<dbReference type="GO" id="GO:0019901">
    <property type="term" value="F:protein kinase binding"/>
    <property type="evidence" value="ECO:0007669"/>
    <property type="project" value="InterPro"/>
</dbReference>
<reference evidence="3" key="1">
    <citation type="journal article" date="2018" name="Nat. Microbiol.">
        <title>Leveraging single-cell genomics to expand the fungal tree of life.</title>
        <authorList>
            <person name="Ahrendt S.R."/>
            <person name="Quandt C.A."/>
            <person name="Ciobanu D."/>
            <person name="Clum A."/>
            <person name="Salamov A."/>
            <person name="Andreopoulos B."/>
            <person name="Cheng J.F."/>
            <person name="Woyke T."/>
            <person name="Pelin A."/>
            <person name="Henrissat B."/>
            <person name="Reynolds N.K."/>
            <person name="Benny G.L."/>
            <person name="Smith M.E."/>
            <person name="James T.Y."/>
            <person name="Grigoriev I.V."/>
        </authorList>
    </citation>
    <scope>NUCLEOTIDE SEQUENCE [LARGE SCALE GENOMIC DNA]</scope>
    <source>
        <strain evidence="3">ATCC 52028</strain>
    </source>
</reference>
<dbReference type="CDD" id="cd20557">
    <property type="entry name" value="CYCLIN_ScPCL1-like"/>
    <property type="match status" value="1"/>
</dbReference>
<evidence type="ECO:0000256" key="1">
    <source>
        <dbReference type="SAM" id="MobiDB-lite"/>
    </source>
</evidence>
<proteinExistence type="predicted"/>
<dbReference type="GO" id="GO:0000307">
    <property type="term" value="C:cyclin-dependent protein kinase holoenzyme complex"/>
    <property type="evidence" value="ECO:0007669"/>
    <property type="project" value="TreeGrafter"/>
</dbReference>
<dbReference type="InterPro" id="IPR013922">
    <property type="entry name" value="Cyclin_PHO80-like"/>
</dbReference>
<dbReference type="PANTHER" id="PTHR15615:SF27">
    <property type="entry name" value="PHO85 CYCLIN CLG1"/>
    <property type="match status" value="1"/>
</dbReference>
<feature type="region of interest" description="Disordered" evidence="1">
    <location>
        <begin position="285"/>
        <end position="304"/>
    </location>
</feature>
<evidence type="ECO:0000313" key="3">
    <source>
        <dbReference type="Proteomes" id="UP000274922"/>
    </source>
</evidence>
<dbReference type="GO" id="GO:0005634">
    <property type="term" value="C:nucleus"/>
    <property type="evidence" value="ECO:0007669"/>
    <property type="project" value="TreeGrafter"/>
</dbReference>
<organism evidence="2 3">
    <name type="scientific">Caulochytrium protostelioides</name>
    <dbReference type="NCBI Taxonomy" id="1555241"/>
    <lineage>
        <taxon>Eukaryota</taxon>
        <taxon>Fungi</taxon>
        <taxon>Fungi incertae sedis</taxon>
        <taxon>Chytridiomycota</taxon>
        <taxon>Chytridiomycota incertae sedis</taxon>
        <taxon>Chytridiomycetes</taxon>
        <taxon>Caulochytriales</taxon>
        <taxon>Caulochytriaceae</taxon>
        <taxon>Caulochytrium</taxon>
    </lineage>
</organism>
<dbReference type="PANTHER" id="PTHR15615">
    <property type="match status" value="1"/>
</dbReference>
<dbReference type="Gene3D" id="1.10.472.10">
    <property type="entry name" value="Cyclin-like"/>
    <property type="match status" value="1"/>
</dbReference>
<dbReference type="EMBL" id="ML014368">
    <property type="protein sequence ID" value="RKO98749.1"/>
    <property type="molecule type" value="Genomic_DNA"/>
</dbReference>
<name>A0A4P9WYY1_9FUNG</name>
<dbReference type="AlphaFoldDB" id="A0A4P9WYY1"/>
<gene>
    <name evidence="2" type="ORF">CXG81DRAFT_28443</name>
</gene>
<dbReference type="OrthoDB" id="286814at2759"/>
<feature type="region of interest" description="Disordered" evidence="1">
    <location>
        <begin position="70"/>
        <end position="92"/>
    </location>
</feature>
<protein>
    <recommendedName>
        <fullName evidence="4">Cyclin-domain-containing protein</fullName>
    </recommendedName>
</protein>